<dbReference type="STRING" id="3880.G7LCM0"/>
<dbReference type="PANTHER" id="PTHR10209:SF846">
    <property type="entry name" value="OXYGENASE FAMILY OXIDOREDUCTASE, PUTATIVE-RELATED"/>
    <property type="match status" value="1"/>
</dbReference>
<dbReference type="Pfam" id="PF03171">
    <property type="entry name" value="2OG-FeII_Oxy"/>
    <property type="match status" value="1"/>
</dbReference>
<dbReference type="Gramene" id="rna44744">
    <property type="protein sequence ID" value="RHN38778.1"/>
    <property type="gene ID" value="gene44744"/>
</dbReference>
<feature type="domain" description="Fe2OG dioxygenase" evidence="7">
    <location>
        <begin position="211"/>
        <end position="313"/>
    </location>
</feature>
<name>G7LCM0_MEDTR</name>
<gene>
    <name evidence="10" type="primary">11431109</name>
    <name evidence="8" type="ordered locus">MTR_8g009160</name>
    <name evidence="9" type="ORF">MtrunA17_Chr8g0336851</name>
</gene>
<dbReference type="KEGG" id="mtr:11431109"/>
<keyword evidence="4 6" id="KW-0560">Oxidoreductase</keyword>
<accession>G7LCM0</accession>
<dbReference type="FunFam" id="2.60.120.330:FF:000005">
    <property type="entry name" value="1-aminocyclopropane-1-carboxylate oxidase homolog 1"/>
    <property type="match status" value="1"/>
</dbReference>
<reference evidence="9" key="4">
    <citation type="journal article" date="2018" name="Nat. Plants">
        <title>Whole-genome landscape of Medicago truncatula symbiotic genes.</title>
        <authorList>
            <person name="Pecrix Y."/>
            <person name="Gamas P."/>
            <person name="Carrere S."/>
        </authorList>
    </citation>
    <scope>NUCLEOTIDE SEQUENCE</scope>
    <source>
        <tissue evidence="9">Leaves</tissue>
    </source>
</reference>
<evidence type="ECO:0000313" key="9">
    <source>
        <dbReference type="EMBL" id="RHN38778.1"/>
    </source>
</evidence>
<dbReference type="eggNOG" id="KOG0143">
    <property type="taxonomic scope" value="Eukaryota"/>
</dbReference>
<dbReference type="EnsemblPlants" id="AET01271">
    <property type="protein sequence ID" value="AET01271"/>
    <property type="gene ID" value="MTR_8g009160"/>
</dbReference>
<keyword evidence="3 6" id="KW-0479">Metal-binding</keyword>
<dbReference type="GO" id="GO:0046872">
    <property type="term" value="F:metal ion binding"/>
    <property type="evidence" value="ECO:0007669"/>
    <property type="project" value="UniProtKB-KW"/>
</dbReference>
<sequence length="364" mass="40640">MGTIDTTKPNFDSILSERIAFDETKAGVKGLVDAGVKKIPTLFHHQPDKYEEANNTSHVIPVIDLKDIDNQDPSIHQGIVDNIKEACETWGFFQVVNHGIPLSVLEELKDGVKRFYEQATEAKKSLYTRDMNRSFVYNSNFDIYSSPALNWRDSFACYLAPDTPKPEDFPAVCRDVILEYGKQVMNLGTLLFELMSEALGLNPNHLKDMGCAEGLIALCHYYPPCPEPELTVGTTKHSDNDFLTVLLQDHIGGLQVLYEDKWIDITPVSGALIVNVGDLLQLITNDKFKSVVHRVLANQVGPRISVACFFSTALKASSKLYGPMKELLSEDNPPKYRETSVADYVAYFRAKGLDGTSALTHYKI</sequence>
<dbReference type="OMA" id="LPQIYGP"/>
<dbReference type="PaxDb" id="3880-AET01271"/>
<evidence type="ECO:0000259" key="7">
    <source>
        <dbReference type="PROSITE" id="PS51471"/>
    </source>
</evidence>
<dbReference type="InterPro" id="IPR027443">
    <property type="entry name" value="IPNS-like_sf"/>
</dbReference>
<dbReference type="Proteomes" id="UP000002051">
    <property type="component" value="Chromosome 8"/>
</dbReference>
<dbReference type="InterPro" id="IPR005123">
    <property type="entry name" value="Oxoglu/Fe-dep_dioxygenase_dom"/>
</dbReference>
<evidence type="ECO:0000256" key="1">
    <source>
        <dbReference type="ARBA" id="ARBA00001962"/>
    </source>
</evidence>
<comment type="cofactor">
    <cofactor evidence="1">
        <name>Fe cation</name>
        <dbReference type="ChEBI" id="CHEBI:24875"/>
    </cofactor>
</comment>
<dbReference type="Proteomes" id="UP000265566">
    <property type="component" value="Chromosome 8"/>
</dbReference>
<evidence type="ECO:0000313" key="11">
    <source>
        <dbReference type="Proteomes" id="UP000002051"/>
    </source>
</evidence>
<comment type="similarity">
    <text evidence="2 6">Belongs to the iron/ascorbate-dependent oxidoreductase family.</text>
</comment>
<evidence type="ECO:0000313" key="8">
    <source>
        <dbReference type="EMBL" id="AET01271.1"/>
    </source>
</evidence>
<organism evidence="8 11">
    <name type="scientific">Medicago truncatula</name>
    <name type="common">Barrel medic</name>
    <name type="synonym">Medicago tribuloides</name>
    <dbReference type="NCBI Taxonomy" id="3880"/>
    <lineage>
        <taxon>Eukaryota</taxon>
        <taxon>Viridiplantae</taxon>
        <taxon>Streptophyta</taxon>
        <taxon>Embryophyta</taxon>
        <taxon>Tracheophyta</taxon>
        <taxon>Spermatophyta</taxon>
        <taxon>Magnoliopsida</taxon>
        <taxon>eudicotyledons</taxon>
        <taxon>Gunneridae</taxon>
        <taxon>Pentapetalae</taxon>
        <taxon>rosids</taxon>
        <taxon>fabids</taxon>
        <taxon>Fabales</taxon>
        <taxon>Fabaceae</taxon>
        <taxon>Papilionoideae</taxon>
        <taxon>50 kb inversion clade</taxon>
        <taxon>NPAAA clade</taxon>
        <taxon>Hologalegina</taxon>
        <taxon>IRL clade</taxon>
        <taxon>Trifolieae</taxon>
        <taxon>Medicago</taxon>
    </lineage>
</organism>
<dbReference type="AlphaFoldDB" id="G7LCM0"/>
<keyword evidence="5 6" id="KW-0408">Iron</keyword>
<dbReference type="EMBL" id="CM001224">
    <property type="protein sequence ID" value="AET01271.1"/>
    <property type="molecule type" value="Genomic_DNA"/>
</dbReference>
<evidence type="ECO:0000256" key="2">
    <source>
        <dbReference type="ARBA" id="ARBA00008056"/>
    </source>
</evidence>
<evidence type="ECO:0000256" key="3">
    <source>
        <dbReference type="ARBA" id="ARBA00022723"/>
    </source>
</evidence>
<dbReference type="EC" id="1.14.11.20" evidence="9"/>
<dbReference type="GO" id="GO:0050590">
    <property type="term" value="F:desacetoxyvindoline 4-hydroxylase activity"/>
    <property type="evidence" value="ECO:0007669"/>
    <property type="project" value="UniProtKB-EC"/>
</dbReference>
<evidence type="ECO:0000313" key="10">
    <source>
        <dbReference type="EnsemblPlants" id="AET01271"/>
    </source>
</evidence>
<proteinExistence type="inferred from homology"/>
<dbReference type="InterPro" id="IPR044861">
    <property type="entry name" value="IPNS-like_FE2OG_OXY"/>
</dbReference>
<dbReference type="PANTHER" id="PTHR10209">
    <property type="entry name" value="OXIDOREDUCTASE, 2OG-FE II OXYGENASE FAMILY PROTEIN"/>
    <property type="match status" value="1"/>
</dbReference>
<dbReference type="OrthoDB" id="288590at2759"/>
<dbReference type="Pfam" id="PF14226">
    <property type="entry name" value="DIOX_N"/>
    <property type="match status" value="1"/>
</dbReference>
<keyword evidence="11" id="KW-1185">Reference proteome</keyword>
<dbReference type="Gene3D" id="2.60.120.330">
    <property type="entry name" value="B-lactam Antibiotic, Isopenicillin N Synthase, Chain"/>
    <property type="match status" value="1"/>
</dbReference>
<dbReference type="PROSITE" id="PS51471">
    <property type="entry name" value="FE2OG_OXY"/>
    <property type="match status" value="1"/>
</dbReference>
<dbReference type="EMBL" id="PSQE01000008">
    <property type="protein sequence ID" value="RHN38778.1"/>
    <property type="molecule type" value="Genomic_DNA"/>
</dbReference>
<evidence type="ECO:0000256" key="4">
    <source>
        <dbReference type="ARBA" id="ARBA00023002"/>
    </source>
</evidence>
<reference evidence="8 11" key="2">
    <citation type="journal article" date="2014" name="BMC Genomics">
        <title>An improved genome release (version Mt4.0) for the model legume Medicago truncatula.</title>
        <authorList>
            <person name="Tang H."/>
            <person name="Krishnakumar V."/>
            <person name="Bidwell S."/>
            <person name="Rosen B."/>
            <person name="Chan A."/>
            <person name="Zhou S."/>
            <person name="Gentzbittel L."/>
            <person name="Childs K.L."/>
            <person name="Yandell M."/>
            <person name="Gundlach H."/>
            <person name="Mayer K.F."/>
            <person name="Schwartz D.C."/>
            <person name="Town C.D."/>
        </authorList>
    </citation>
    <scope>GENOME REANNOTATION</scope>
    <source>
        <strain evidence="10 11">cv. Jemalong A17</strain>
    </source>
</reference>
<dbReference type="InterPro" id="IPR026992">
    <property type="entry name" value="DIOX_N"/>
</dbReference>
<evidence type="ECO:0000256" key="6">
    <source>
        <dbReference type="RuleBase" id="RU003682"/>
    </source>
</evidence>
<evidence type="ECO:0000256" key="5">
    <source>
        <dbReference type="ARBA" id="ARBA00023004"/>
    </source>
</evidence>
<protein>
    <submittedName>
        <fullName evidence="8">1-aminocyclopropane-1-carboxylate oxidase-like protein</fullName>
    </submittedName>
    <submittedName>
        <fullName evidence="9">Putative deacetoxyvindoline 4-hydroxylase</fullName>
        <ecNumber evidence="9">1.14.11.20</ecNumber>
    </submittedName>
</protein>
<dbReference type="HOGENOM" id="CLU_010119_0_0_1"/>
<dbReference type="SUPFAM" id="SSF51197">
    <property type="entry name" value="Clavaminate synthase-like"/>
    <property type="match status" value="1"/>
</dbReference>
<reference evidence="10" key="3">
    <citation type="submission" date="2015-04" db="UniProtKB">
        <authorList>
            <consortium name="EnsemblPlants"/>
        </authorList>
    </citation>
    <scope>IDENTIFICATION</scope>
    <source>
        <strain evidence="10">cv. Jemalong A17</strain>
    </source>
</reference>
<reference evidence="8 11" key="1">
    <citation type="journal article" date="2011" name="Nature">
        <title>The Medicago genome provides insight into the evolution of rhizobial symbioses.</title>
        <authorList>
            <person name="Young N.D."/>
            <person name="Debelle F."/>
            <person name="Oldroyd G.E."/>
            <person name="Geurts R."/>
            <person name="Cannon S.B."/>
            <person name="Udvardi M.K."/>
            <person name="Benedito V.A."/>
            <person name="Mayer K.F."/>
            <person name="Gouzy J."/>
            <person name="Schoof H."/>
            <person name="Van de Peer Y."/>
            <person name="Proost S."/>
            <person name="Cook D.R."/>
            <person name="Meyers B.C."/>
            <person name="Spannagl M."/>
            <person name="Cheung F."/>
            <person name="De Mita S."/>
            <person name="Krishnakumar V."/>
            <person name="Gundlach H."/>
            <person name="Zhou S."/>
            <person name="Mudge J."/>
            <person name="Bharti A.K."/>
            <person name="Murray J.D."/>
            <person name="Naoumkina M.A."/>
            <person name="Rosen B."/>
            <person name="Silverstein K.A."/>
            <person name="Tang H."/>
            <person name="Rombauts S."/>
            <person name="Zhao P.X."/>
            <person name="Zhou P."/>
            <person name="Barbe V."/>
            <person name="Bardou P."/>
            <person name="Bechner M."/>
            <person name="Bellec A."/>
            <person name="Berger A."/>
            <person name="Berges H."/>
            <person name="Bidwell S."/>
            <person name="Bisseling T."/>
            <person name="Choisne N."/>
            <person name="Couloux A."/>
            <person name="Denny R."/>
            <person name="Deshpande S."/>
            <person name="Dai X."/>
            <person name="Doyle J.J."/>
            <person name="Dudez A.M."/>
            <person name="Farmer A.D."/>
            <person name="Fouteau S."/>
            <person name="Franken C."/>
            <person name="Gibelin C."/>
            <person name="Gish J."/>
            <person name="Goldstein S."/>
            <person name="Gonzalez A.J."/>
            <person name="Green P.J."/>
            <person name="Hallab A."/>
            <person name="Hartog M."/>
            <person name="Hua A."/>
            <person name="Humphray S.J."/>
            <person name="Jeong D.H."/>
            <person name="Jing Y."/>
            <person name="Jocker A."/>
            <person name="Kenton S.M."/>
            <person name="Kim D.J."/>
            <person name="Klee K."/>
            <person name="Lai H."/>
            <person name="Lang C."/>
            <person name="Lin S."/>
            <person name="Macmil S.L."/>
            <person name="Magdelenat G."/>
            <person name="Matthews L."/>
            <person name="McCorrison J."/>
            <person name="Monaghan E.L."/>
            <person name="Mun J.H."/>
            <person name="Najar F.Z."/>
            <person name="Nicholson C."/>
            <person name="Noirot C."/>
            <person name="O'Bleness M."/>
            <person name="Paule C.R."/>
            <person name="Poulain J."/>
            <person name="Prion F."/>
            <person name="Qin B."/>
            <person name="Qu C."/>
            <person name="Retzel E.F."/>
            <person name="Riddle C."/>
            <person name="Sallet E."/>
            <person name="Samain S."/>
            <person name="Samson N."/>
            <person name="Sanders I."/>
            <person name="Saurat O."/>
            <person name="Scarpelli C."/>
            <person name="Schiex T."/>
            <person name="Segurens B."/>
            <person name="Severin A.J."/>
            <person name="Sherrier D.J."/>
            <person name="Shi R."/>
            <person name="Sims S."/>
            <person name="Singer S.R."/>
            <person name="Sinharoy S."/>
            <person name="Sterck L."/>
            <person name="Viollet A."/>
            <person name="Wang B.B."/>
            <person name="Wang K."/>
            <person name="Wang M."/>
            <person name="Wang X."/>
            <person name="Warfsmann J."/>
            <person name="Weissenbach J."/>
            <person name="White D.D."/>
            <person name="White J.D."/>
            <person name="Wiley G.B."/>
            <person name="Wincker P."/>
            <person name="Xing Y."/>
            <person name="Yang L."/>
            <person name="Yao Z."/>
            <person name="Ying F."/>
            <person name="Zhai J."/>
            <person name="Zhou L."/>
            <person name="Zuber A."/>
            <person name="Denarie J."/>
            <person name="Dixon R.A."/>
            <person name="May G.D."/>
            <person name="Schwartz D.C."/>
            <person name="Rogers J."/>
            <person name="Quetier F."/>
            <person name="Town C.D."/>
            <person name="Roe B.A."/>
        </authorList>
    </citation>
    <scope>NUCLEOTIDE SEQUENCE [LARGE SCALE GENOMIC DNA]</scope>
    <source>
        <strain evidence="8">A17</strain>
        <strain evidence="10 11">cv. Jemalong A17</strain>
    </source>
</reference>